<dbReference type="InterPro" id="IPR013144">
    <property type="entry name" value="CRA_dom"/>
</dbReference>
<dbReference type="eggNOG" id="KOG2659">
    <property type="taxonomic scope" value="Eukaryota"/>
</dbReference>
<dbReference type="EMBL" id="KB932812">
    <property type="protein sequence ID" value="EOO03847.1"/>
    <property type="molecule type" value="Genomic_DNA"/>
</dbReference>
<dbReference type="SMART" id="SM00757">
    <property type="entry name" value="CRA"/>
    <property type="match status" value="1"/>
</dbReference>
<dbReference type="SMART" id="SM00668">
    <property type="entry name" value="CTLH"/>
    <property type="match status" value="1"/>
</dbReference>
<dbReference type="InterPro" id="IPR050618">
    <property type="entry name" value="Ubq-SigPath_Reg"/>
</dbReference>
<dbReference type="OrthoDB" id="2415936at2759"/>
<gene>
    <name evidence="4" type="ORF">UCRPA7_587</name>
</gene>
<organism evidence="4 5">
    <name type="scientific">Phaeoacremonium minimum (strain UCR-PA7)</name>
    <name type="common">Esca disease fungus</name>
    <name type="synonym">Togninia minima</name>
    <dbReference type="NCBI Taxonomy" id="1286976"/>
    <lineage>
        <taxon>Eukaryota</taxon>
        <taxon>Fungi</taxon>
        <taxon>Dikarya</taxon>
        <taxon>Ascomycota</taxon>
        <taxon>Pezizomycotina</taxon>
        <taxon>Sordariomycetes</taxon>
        <taxon>Sordariomycetidae</taxon>
        <taxon>Togniniales</taxon>
        <taxon>Togniniaceae</taxon>
        <taxon>Phaeoacremonium</taxon>
    </lineage>
</organism>
<dbReference type="RefSeq" id="XP_007911372.1">
    <property type="nucleotide sequence ID" value="XM_007913181.1"/>
</dbReference>
<feature type="domain" description="CTLH" evidence="3">
    <location>
        <begin position="100"/>
        <end position="157"/>
    </location>
</feature>
<evidence type="ECO:0000259" key="3">
    <source>
        <dbReference type="PROSITE" id="PS50897"/>
    </source>
</evidence>
<dbReference type="PROSITE" id="PS50896">
    <property type="entry name" value="LISH"/>
    <property type="match status" value="1"/>
</dbReference>
<evidence type="ECO:0000313" key="4">
    <source>
        <dbReference type="EMBL" id="EOO03847.1"/>
    </source>
</evidence>
<dbReference type="SMART" id="SM00667">
    <property type="entry name" value="LisH"/>
    <property type="match status" value="1"/>
</dbReference>
<proteinExistence type="predicted"/>
<dbReference type="InterPro" id="IPR006595">
    <property type="entry name" value="CTLH_C"/>
</dbReference>
<name>R8BWY7_PHAM7</name>
<reference evidence="5" key="1">
    <citation type="journal article" date="2013" name="Genome Announc.">
        <title>Draft genome sequence of the ascomycete Phaeoacremonium aleophilum strain UCR-PA7, a causal agent of the esca disease complex in grapevines.</title>
        <authorList>
            <person name="Blanco-Ulate B."/>
            <person name="Rolshausen P."/>
            <person name="Cantu D."/>
        </authorList>
    </citation>
    <scope>NUCLEOTIDE SEQUENCE [LARGE SCALE GENOMIC DNA]</scope>
    <source>
        <strain evidence="5">UCR-PA7</strain>
    </source>
</reference>
<evidence type="ECO:0000256" key="1">
    <source>
        <dbReference type="ARBA" id="ARBA00002343"/>
    </source>
</evidence>
<dbReference type="Pfam" id="PF08513">
    <property type="entry name" value="LisH"/>
    <property type="match status" value="1"/>
</dbReference>
<dbReference type="AlphaFoldDB" id="R8BWY7"/>
<accession>R8BWY7</accession>
<dbReference type="HOGENOM" id="CLU_073203_0_0_1"/>
<feature type="region of interest" description="Disordered" evidence="2">
    <location>
        <begin position="254"/>
        <end position="283"/>
    </location>
</feature>
<dbReference type="InterPro" id="IPR006594">
    <property type="entry name" value="LisH"/>
</dbReference>
<dbReference type="Proteomes" id="UP000014074">
    <property type="component" value="Unassembled WGS sequence"/>
</dbReference>
<dbReference type="PROSITE" id="PS50897">
    <property type="entry name" value="CTLH"/>
    <property type="match status" value="1"/>
</dbReference>
<dbReference type="Pfam" id="PF10607">
    <property type="entry name" value="CTLH"/>
    <property type="match status" value="1"/>
</dbReference>
<dbReference type="GeneID" id="19326468"/>
<keyword evidence="5" id="KW-1185">Reference proteome</keyword>
<dbReference type="PANTHER" id="PTHR12864">
    <property type="entry name" value="RAN BINDING PROTEIN 9-RELATED"/>
    <property type="match status" value="1"/>
</dbReference>
<sequence>MVVRFLLSEAIIIGALDRNDLAFWETLASHFREKLDMMTSSASTATPMRHAFESRVSEVKSPKSDINALILDYLTMEGYPMAAAKFSKEANLQPQQEGASIKARQQIQEHIHRGGIKQAIEALNDLDPEILDQDPRLHFALLRLQLVELIRSCGDGDITPALMFATNQLGPRAPSHPDFMEQLEKTMSLLIFPHNDLKPELAALLNPNLRRVVADDVNKAILARQNQRREAAIRNLVKMRAWAEQTARDNKKDIPSRIDLGIHGTDNADGISHENGHEPMITS</sequence>
<evidence type="ECO:0000256" key="2">
    <source>
        <dbReference type="SAM" id="MobiDB-lite"/>
    </source>
</evidence>
<evidence type="ECO:0000313" key="5">
    <source>
        <dbReference type="Proteomes" id="UP000014074"/>
    </source>
</evidence>
<protein>
    <submittedName>
        <fullName evidence="4">Putative ran binding protein in the microtubule-organising centre protein</fullName>
    </submittedName>
</protein>
<comment type="function">
    <text evidence="1">Involved in the proteasome-dependent degradation of fructose-1,6-bisphosphatase.</text>
</comment>
<dbReference type="KEGG" id="tmn:UCRPA7_587"/>
<dbReference type="InterPro" id="IPR024964">
    <property type="entry name" value="CTLH/CRA"/>
</dbReference>